<gene>
    <name evidence="1" type="ORF">V2W30_38985</name>
</gene>
<evidence type="ECO:0000313" key="1">
    <source>
        <dbReference type="EMBL" id="WWQ68735.1"/>
    </source>
</evidence>
<keyword evidence="1" id="KW-0547">Nucleotide-binding</keyword>
<accession>A0ACD5ANC5</accession>
<dbReference type="Proteomes" id="UP001432251">
    <property type="component" value="Chromosome"/>
</dbReference>
<sequence>MTHEQSGIRRAVPAGRELTVRTWFLLALVVMGLMTLMAAGVGTVVLSRTSEATDRLVHTIAPARTEAFKLQAALLDQETGVRGYLLSGDETLLEPYRRGLAAEGTTTKAMRPLISADSGDSKALSDLDGAVRHWRETFAVPAIKAEQADGESVGPAALKQSKKDFDRVRERLAALHTELATDQREAQSRLDTARSQRDRAFLAVLALLLATGAAVALLLRATVLRPLESVRTAAGRVADGDFDLSIPEKGPADLRAVARTVEAMRLRVVGELTTSRRNEAVLADQAAQLDLQAVELRRSNAELEQFAYVASHDLQEPLRKVASFCQLLERRYGDQLDDRGLQYIAFAVDGAKRMQTLINDLLTFSRVGRLNDAYGKVDQKASLDRALRNLAATVEEHDAIVEYPEDLPEVMGDPTLFTMLWQNLLGNAVKFRAPDRTPHITVEAAPDDDPAFWRFAVTDNGIGIAPEFAEKVFVIFQRLHSRDAYDGTGIGLSLCRKIVEHGGGRIWIDTAHLVGTRIQFTLPRVPAIDADAAHTPTAEGIAS</sequence>
<proteinExistence type="predicted"/>
<dbReference type="EMBL" id="CP146022">
    <property type="protein sequence ID" value="WWQ68735.1"/>
    <property type="molecule type" value="Genomic_DNA"/>
</dbReference>
<evidence type="ECO:0000313" key="2">
    <source>
        <dbReference type="Proteomes" id="UP001432251"/>
    </source>
</evidence>
<reference evidence="1" key="1">
    <citation type="journal article" date="2025" name="Int. J. Syst. Evol. Microbiol.">
        <title>Streptomyces citrinus sp. nov., with yellow diffusible pigment.</title>
        <authorList>
            <person name="He Y."/>
            <person name="Yang E."/>
            <person name="Xu J."/>
            <person name="Sun Y."/>
            <person name="Sun L."/>
        </authorList>
    </citation>
    <scope>NUCLEOTIDE SEQUENCE</scope>
    <source>
        <strain evidence="1">Q6</strain>
    </source>
</reference>
<protein>
    <submittedName>
        <fullName evidence="1">ATP-binding protein</fullName>
    </submittedName>
</protein>
<name>A0ACD5ANC5_9ACTN</name>
<keyword evidence="2" id="KW-1185">Reference proteome</keyword>
<keyword evidence="1" id="KW-0067">ATP-binding</keyword>
<organism evidence="1 2">
    <name type="scientific">Streptomyces citrinus</name>
    <dbReference type="NCBI Taxonomy" id="3118173"/>
    <lineage>
        <taxon>Bacteria</taxon>
        <taxon>Bacillati</taxon>
        <taxon>Actinomycetota</taxon>
        <taxon>Actinomycetes</taxon>
        <taxon>Kitasatosporales</taxon>
        <taxon>Streptomycetaceae</taxon>
        <taxon>Streptomyces</taxon>
    </lineage>
</organism>